<dbReference type="AlphaFoldDB" id="A0A520N1A2"/>
<sequence>MKKGIMTIVIFLTLNVFGEVSSNFTFSSNYFWRGMTQTMDAPGYSGGFDYSSESGFYAGTWGSNVAFGGAGLELDTYFGYAGETEGGLGFDVGYINYAYPEVSPSADFSETYIGLSYSGLGFTYYVGDEFGDYYDISYGVGDFSVSYGDYEDTGSNFLLGYGFSLGDYDASINYSSFTAEDASGLEDEDGLFFTVGASF</sequence>
<dbReference type="Pfam" id="PF09694">
    <property type="entry name" value="Gcw_chp"/>
    <property type="match status" value="1"/>
</dbReference>
<dbReference type="EMBL" id="SHBE01000001">
    <property type="protein sequence ID" value="RZO27215.1"/>
    <property type="molecule type" value="Genomic_DNA"/>
</dbReference>
<name>A0A520N1A2_9GAMM</name>
<gene>
    <name evidence="1" type="ORF">EVA92_00280</name>
</gene>
<dbReference type="NCBIfam" id="TIGR02001">
    <property type="entry name" value="gcw_chp"/>
    <property type="match status" value="1"/>
</dbReference>
<comment type="caution">
    <text evidence="1">The sequence shown here is derived from an EMBL/GenBank/DDBJ whole genome shotgun (WGS) entry which is preliminary data.</text>
</comment>
<accession>A0A520N1A2</accession>
<organism evidence="1 2">
    <name type="scientific">SAR86 cluster bacterium</name>
    <dbReference type="NCBI Taxonomy" id="2030880"/>
    <lineage>
        <taxon>Bacteria</taxon>
        <taxon>Pseudomonadati</taxon>
        <taxon>Pseudomonadota</taxon>
        <taxon>Gammaproteobacteria</taxon>
        <taxon>SAR86 cluster</taxon>
    </lineage>
</organism>
<evidence type="ECO:0000313" key="2">
    <source>
        <dbReference type="Proteomes" id="UP000315825"/>
    </source>
</evidence>
<dbReference type="Proteomes" id="UP000315825">
    <property type="component" value="Unassembled WGS sequence"/>
</dbReference>
<dbReference type="InterPro" id="IPR010239">
    <property type="entry name" value="CHP02001"/>
</dbReference>
<evidence type="ECO:0000313" key="1">
    <source>
        <dbReference type="EMBL" id="RZO27215.1"/>
    </source>
</evidence>
<protein>
    <submittedName>
        <fullName evidence="1">Uncharacterized protein</fullName>
    </submittedName>
</protein>
<proteinExistence type="predicted"/>
<reference evidence="1 2" key="1">
    <citation type="submission" date="2019-02" db="EMBL/GenBank/DDBJ databases">
        <title>Prokaryotic population dynamics and viral predation in marine succession experiment using metagenomics: the confinement effect.</title>
        <authorList>
            <person name="Haro-Moreno J.M."/>
            <person name="Rodriguez-Valera F."/>
            <person name="Lopez-Perez M."/>
        </authorList>
    </citation>
    <scope>NUCLEOTIDE SEQUENCE [LARGE SCALE GENOMIC DNA]</scope>
    <source>
        <strain evidence="1">MED-G159</strain>
    </source>
</reference>